<evidence type="ECO:0000313" key="1">
    <source>
        <dbReference type="EMBL" id="USJ31433.1"/>
    </source>
</evidence>
<proteinExistence type="predicted"/>
<accession>A0ABY4XMF0</accession>
<name>A0ABY4XMF0_9BACT</name>
<sequence length="84" mass="9697">MDLFTVIWNKIGWFATTLTIHSDENPTNPASNTLVAEIELIGTGSHNEPRNLHGFFWKLPRKTMNMYNFSMERVKLQYILAVAN</sequence>
<evidence type="ECO:0000313" key="2">
    <source>
        <dbReference type="Proteomes" id="UP001055420"/>
    </source>
</evidence>
<keyword evidence="2" id="KW-1185">Reference proteome</keyword>
<reference evidence="1" key="1">
    <citation type="submission" date="2022-06" db="EMBL/GenBank/DDBJ databases">
        <title>Novel species in genus Dyadobacter.</title>
        <authorList>
            <person name="Ma C."/>
        </authorList>
    </citation>
    <scope>NUCLEOTIDE SEQUENCE</scope>
    <source>
        <strain evidence="1">CY22</strain>
    </source>
</reference>
<dbReference type="Proteomes" id="UP001055420">
    <property type="component" value="Chromosome"/>
</dbReference>
<organism evidence="1 2">
    <name type="scientific">Dyadobacter chenhuakuii</name>
    <dbReference type="NCBI Taxonomy" id="2909339"/>
    <lineage>
        <taxon>Bacteria</taxon>
        <taxon>Pseudomonadati</taxon>
        <taxon>Bacteroidota</taxon>
        <taxon>Cytophagia</taxon>
        <taxon>Cytophagales</taxon>
        <taxon>Spirosomataceae</taxon>
        <taxon>Dyadobacter</taxon>
    </lineage>
</organism>
<gene>
    <name evidence="1" type="ORF">NFI80_01565</name>
</gene>
<protein>
    <submittedName>
        <fullName evidence="1">Uncharacterized protein</fullName>
    </submittedName>
</protein>
<dbReference type="EMBL" id="CP098805">
    <property type="protein sequence ID" value="USJ31433.1"/>
    <property type="molecule type" value="Genomic_DNA"/>
</dbReference>
<dbReference type="RefSeq" id="WP_235164474.1">
    <property type="nucleotide sequence ID" value="NZ_CP098805.1"/>
</dbReference>